<feature type="transmembrane region" description="Helical" evidence="5">
    <location>
        <begin position="420"/>
        <end position="442"/>
    </location>
</feature>
<dbReference type="PROSITE" id="PS50885">
    <property type="entry name" value="HAMP"/>
    <property type="match status" value="1"/>
</dbReference>
<protein>
    <submittedName>
        <fullName evidence="8">Methyl-accepting chemotaxis protein</fullName>
    </submittedName>
</protein>
<dbReference type="EMBL" id="BMYZ01000003">
    <property type="protein sequence ID" value="GGY83718.1"/>
    <property type="molecule type" value="Genomic_DNA"/>
</dbReference>
<evidence type="ECO:0000256" key="2">
    <source>
        <dbReference type="ARBA" id="ARBA00023224"/>
    </source>
</evidence>
<feature type="domain" description="HAMP" evidence="7">
    <location>
        <begin position="444"/>
        <end position="497"/>
    </location>
</feature>
<gene>
    <name evidence="8" type="ORF">GCM10011613_30780</name>
</gene>
<dbReference type="Gene3D" id="3.30.450.20">
    <property type="entry name" value="PAS domain"/>
    <property type="match status" value="1"/>
</dbReference>
<sequence length="775" mass="84951">MNIAARLMIGAVTLTATVVILAAGTTGWIAISDSADAVETAIEQQFEAVAVGRENALRAQFESYKDLLQSLAHNRMTQEAGYGLVRAFSSYHYEVTAPATEELRSQLSQWYQQEYAPAYQQQTHGLNAPVDDWLASLSVDARLIQTNYMARSKSVSAMAELEDAADGTIYGQQYKRYHSSFHDLVKRFGFNDLMLVDSQTLTVIYSVKKGPQLISSLKDGAFKNTQLAATAQSLALNPGSDLVISEFSRSPFQFEQQVIYLGVPVFYDLFSKDKPVSFLIAEIPASRFSDIMTGGFNWASLGLGKTGEAYLVASNGNLITELRPMHENSKEFITRLGKETPTVNEIERNQTAAGWMPITTAPVKQALAGTAGMGEHIDYLGRNMLTAWRPLHIGNQQFALITQQTPDEVFSTINTLELHVWRNLIIAALMLTAVAAVIAYFFSRHITQPITRLAQQIQRVGDHKDLSVEFTVEHKDEVGKISQALNGLFTELRMMLAEVTTASHNSVSSASENAATSEQCRIETERQRHEVTVVDSETTKMVIAFNHMTGQLDVVAVQVEQAAETAARGKGRVIAVAENMRLLSGQVTESCESMAALRAAADKITKVLDTIQSVAEQTNLLALNAAIEAARAGQHGRGFAVVADEVRRLSADTQVATGEIQELINNLRQTVDQTAEGLNREQESAAQCLAESEAAESALLSIQQAVVDIQKITSALTRQAQGESARAETMRFRLAEMVNAVNQTDESISRLALSAKQQNQIALRMMQTTKVLKFA</sequence>
<dbReference type="Proteomes" id="UP000619761">
    <property type="component" value="Unassembled WGS sequence"/>
</dbReference>
<evidence type="ECO:0000256" key="1">
    <source>
        <dbReference type="ARBA" id="ARBA00004370"/>
    </source>
</evidence>
<reference evidence="9" key="1">
    <citation type="journal article" date="2019" name="Int. J. Syst. Evol. Microbiol.">
        <title>The Global Catalogue of Microorganisms (GCM) 10K type strain sequencing project: providing services to taxonomists for standard genome sequencing and annotation.</title>
        <authorList>
            <consortium name="The Broad Institute Genomics Platform"/>
            <consortium name="The Broad Institute Genome Sequencing Center for Infectious Disease"/>
            <person name="Wu L."/>
            <person name="Ma J."/>
        </authorList>
    </citation>
    <scope>NUCLEOTIDE SEQUENCE [LARGE SCALE GENOMIC DNA]</scope>
    <source>
        <strain evidence="9">KCTC 32239</strain>
    </source>
</reference>
<dbReference type="PANTHER" id="PTHR32089">
    <property type="entry name" value="METHYL-ACCEPTING CHEMOTAXIS PROTEIN MCPB"/>
    <property type="match status" value="1"/>
</dbReference>
<evidence type="ECO:0000259" key="6">
    <source>
        <dbReference type="PROSITE" id="PS50111"/>
    </source>
</evidence>
<evidence type="ECO:0000259" key="7">
    <source>
        <dbReference type="PROSITE" id="PS50885"/>
    </source>
</evidence>
<comment type="caution">
    <text evidence="8">The sequence shown here is derived from an EMBL/GenBank/DDBJ whole genome shotgun (WGS) entry which is preliminary data.</text>
</comment>
<dbReference type="Pfam" id="PF00015">
    <property type="entry name" value="MCPsignal"/>
    <property type="match status" value="1"/>
</dbReference>
<proteinExistence type="inferred from homology"/>
<name>A0ABQ3B7S8_9GAMM</name>
<keyword evidence="5" id="KW-0812">Transmembrane</keyword>
<evidence type="ECO:0000313" key="9">
    <source>
        <dbReference type="Proteomes" id="UP000619761"/>
    </source>
</evidence>
<accession>A0ABQ3B7S8</accession>
<dbReference type="PANTHER" id="PTHR32089:SF70">
    <property type="entry name" value="ENERGY TAXIS MODULATING METHYL ACCEPTING SENSORY TRANSDUCER"/>
    <property type="match status" value="1"/>
</dbReference>
<feature type="domain" description="Methyl-accepting transducer" evidence="6">
    <location>
        <begin position="502"/>
        <end position="738"/>
    </location>
</feature>
<dbReference type="SMART" id="SM00304">
    <property type="entry name" value="HAMP"/>
    <property type="match status" value="1"/>
</dbReference>
<keyword evidence="9" id="KW-1185">Reference proteome</keyword>
<evidence type="ECO:0000256" key="3">
    <source>
        <dbReference type="ARBA" id="ARBA00029447"/>
    </source>
</evidence>
<evidence type="ECO:0000313" key="8">
    <source>
        <dbReference type="EMBL" id="GGY83718.1"/>
    </source>
</evidence>
<keyword evidence="5" id="KW-1133">Transmembrane helix</keyword>
<dbReference type="Pfam" id="PF00672">
    <property type="entry name" value="HAMP"/>
    <property type="match status" value="1"/>
</dbReference>
<dbReference type="CDD" id="cd18774">
    <property type="entry name" value="PDC2_HK_sensor"/>
    <property type="match status" value="1"/>
</dbReference>
<dbReference type="InterPro" id="IPR003660">
    <property type="entry name" value="HAMP_dom"/>
</dbReference>
<dbReference type="SUPFAM" id="SSF58104">
    <property type="entry name" value="Methyl-accepting chemotaxis protein (MCP) signaling domain"/>
    <property type="match status" value="1"/>
</dbReference>
<evidence type="ECO:0000256" key="5">
    <source>
        <dbReference type="SAM" id="Phobius"/>
    </source>
</evidence>
<dbReference type="RefSeq" id="WP_189420197.1">
    <property type="nucleotide sequence ID" value="NZ_BMYZ01000003.1"/>
</dbReference>
<evidence type="ECO:0000256" key="4">
    <source>
        <dbReference type="PROSITE-ProRule" id="PRU00284"/>
    </source>
</evidence>
<keyword evidence="5" id="KW-0472">Membrane</keyword>
<organism evidence="8 9">
    <name type="scientific">Cellvibrio zantedeschiae</name>
    <dbReference type="NCBI Taxonomy" id="1237077"/>
    <lineage>
        <taxon>Bacteria</taxon>
        <taxon>Pseudomonadati</taxon>
        <taxon>Pseudomonadota</taxon>
        <taxon>Gammaproteobacteria</taxon>
        <taxon>Cellvibrionales</taxon>
        <taxon>Cellvibrionaceae</taxon>
        <taxon>Cellvibrio</taxon>
    </lineage>
</organism>
<comment type="subcellular location">
    <subcellularLocation>
        <location evidence="1">Membrane</location>
    </subcellularLocation>
</comment>
<dbReference type="CDD" id="cd06225">
    <property type="entry name" value="HAMP"/>
    <property type="match status" value="1"/>
</dbReference>
<keyword evidence="2 4" id="KW-0807">Transducer</keyword>
<dbReference type="SMART" id="SM00283">
    <property type="entry name" value="MA"/>
    <property type="match status" value="1"/>
</dbReference>
<dbReference type="Gene3D" id="1.10.287.950">
    <property type="entry name" value="Methyl-accepting chemotaxis protein"/>
    <property type="match status" value="1"/>
</dbReference>
<feature type="transmembrane region" description="Helical" evidence="5">
    <location>
        <begin position="7"/>
        <end position="31"/>
    </location>
</feature>
<dbReference type="InterPro" id="IPR004089">
    <property type="entry name" value="MCPsignal_dom"/>
</dbReference>
<dbReference type="PROSITE" id="PS50111">
    <property type="entry name" value="CHEMOTAXIS_TRANSDUC_2"/>
    <property type="match status" value="1"/>
</dbReference>
<comment type="similarity">
    <text evidence="3">Belongs to the methyl-accepting chemotaxis (MCP) protein family.</text>
</comment>